<accession>A0A6I6FCD5</accession>
<dbReference type="InterPro" id="IPR002372">
    <property type="entry name" value="PQQ_rpt_dom"/>
</dbReference>
<sequence>MRTLTTTAVVLAVVGSITAWILSYQGYLPGDAMVRTWTAAKDRPTDDTLANDTWVVGDVAVRSRFDAVTGFGLAEGQDGRKLWEYVPPGRTRICGSAEHADASVLLVAYGEEGGDHSAPAAPGKGCATVLALDLKNGRQLWTAQRKVATGRFDEPAPFLDAGGGIAVVAHDHRDARQARTKDDHASLRAVDLRTGRPYWTAAVPDKCGPHGVAAGKGQVFAVLECGGEETDEFGRGSTDGAELHMAAFDRATGALEWKVPLDARLPMDLGAVVSIESTDPLVLAVGRDGSLDEGTYLSFSQDGRPRPGIEFDGDHGKIAAADPTQTAIVGERLYALPGYYEKGEHHTLVAYDLTTGENVWAEPLDEPAAALIAHGDRITVLGEWSTQASDITDLFVFDAADGEELDERHFRDEVPGSRFYEHRGRLIAAGSGGGLTFTAFERW</sequence>
<dbReference type="RefSeq" id="WP_156694489.1">
    <property type="nucleotide sequence ID" value="NZ_CP034279.1"/>
</dbReference>
<feature type="domain" description="Pyrrolo-quinoline quinone repeat" evidence="1">
    <location>
        <begin position="246"/>
        <end position="410"/>
    </location>
</feature>
<dbReference type="Proteomes" id="UP000422572">
    <property type="component" value="Chromosome"/>
</dbReference>
<organism evidence="2 3">
    <name type="scientific">Streptomyces ficellus</name>
    <dbReference type="NCBI Taxonomy" id="1977088"/>
    <lineage>
        <taxon>Bacteria</taxon>
        <taxon>Bacillati</taxon>
        <taxon>Actinomycetota</taxon>
        <taxon>Actinomycetes</taxon>
        <taxon>Kitasatosporales</taxon>
        <taxon>Streptomycetaceae</taxon>
        <taxon>Streptomyces</taxon>
    </lineage>
</organism>
<dbReference type="InterPro" id="IPR011047">
    <property type="entry name" value="Quinoprotein_ADH-like_sf"/>
</dbReference>
<name>A0A6I6FCD5_9ACTN</name>
<dbReference type="AlphaFoldDB" id="A0A6I6FCD5"/>
<dbReference type="OrthoDB" id="3952542at2"/>
<dbReference type="PANTHER" id="PTHR34512:SF30">
    <property type="entry name" value="OUTER MEMBRANE PROTEIN ASSEMBLY FACTOR BAMB"/>
    <property type="match status" value="1"/>
</dbReference>
<gene>
    <name evidence="2" type="ORF">EIZ62_22630</name>
</gene>
<dbReference type="PANTHER" id="PTHR34512">
    <property type="entry name" value="CELL SURFACE PROTEIN"/>
    <property type="match status" value="1"/>
</dbReference>
<reference evidence="2 3" key="1">
    <citation type="submission" date="2018-12" db="EMBL/GenBank/DDBJ databases">
        <title>Complete genome sequence of Streptomyces ficellus NRRL8067, the producer of ficellomycin, feldamycin and nojirimycin.</title>
        <authorList>
            <person name="Zhang H."/>
            <person name="Yue R."/>
            <person name="Liu Y."/>
            <person name="Li M."/>
            <person name="Mu H."/>
            <person name="Zhang J."/>
        </authorList>
    </citation>
    <scope>NUCLEOTIDE SEQUENCE [LARGE SCALE GENOMIC DNA]</scope>
    <source>
        <strain evidence="2 3">NRRL 8067</strain>
    </source>
</reference>
<dbReference type="Pfam" id="PF13360">
    <property type="entry name" value="PQQ_2"/>
    <property type="match status" value="2"/>
</dbReference>
<keyword evidence="3" id="KW-1185">Reference proteome</keyword>
<dbReference type="KEGG" id="sfic:EIZ62_22630"/>
<evidence type="ECO:0000313" key="3">
    <source>
        <dbReference type="Proteomes" id="UP000422572"/>
    </source>
</evidence>
<dbReference type="EMBL" id="CP034279">
    <property type="protein sequence ID" value="QGV80721.1"/>
    <property type="molecule type" value="Genomic_DNA"/>
</dbReference>
<evidence type="ECO:0000259" key="1">
    <source>
        <dbReference type="Pfam" id="PF13360"/>
    </source>
</evidence>
<protein>
    <recommendedName>
        <fullName evidence="1">Pyrrolo-quinoline quinone repeat domain-containing protein</fullName>
    </recommendedName>
</protein>
<proteinExistence type="predicted"/>
<dbReference type="InterPro" id="IPR015943">
    <property type="entry name" value="WD40/YVTN_repeat-like_dom_sf"/>
</dbReference>
<feature type="domain" description="Pyrrolo-quinoline quinone repeat" evidence="1">
    <location>
        <begin position="59"/>
        <end position="204"/>
    </location>
</feature>
<dbReference type="Gene3D" id="2.130.10.10">
    <property type="entry name" value="YVTN repeat-like/Quinoprotein amine dehydrogenase"/>
    <property type="match status" value="1"/>
</dbReference>
<dbReference type="SUPFAM" id="SSF50998">
    <property type="entry name" value="Quinoprotein alcohol dehydrogenase-like"/>
    <property type="match status" value="1"/>
</dbReference>
<evidence type="ECO:0000313" key="2">
    <source>
        <dbReference type="EMBL" id="QGV80721.1"/>
    </source>
</evidence>